<evidence type="ECO:0000313" key="1">
    <source>
        <dbReference type="EMBL" id="KAI3747078.1"/>
    </source>
</evidence>
<sequence>MGDLEKEIEVPSFFVCPISLEIMKDPVTLSTGITYDREAIEKWLYTLKKGTCPLTKQVLTDIELTPNHTLRRLIQSWCTINAPFGIERFPTPRLPISKSQILKLLQDSKYTPNLQMKSLKRLKTIALESDMNKRSMEAVGAADYLAHIIISNPSSSNMTSSSPAGEVSGVDGFVNLLTPVDEAVSILFHLRLSQPGLKSLFGKTGEFIEALSSVMQRAASYESRTYAVLLLKSMFEVAEPIQVMSLKTHFFIELTQILAQKISEKATKAALKILIGVCPWGRNRIKAVEAGAVSVLIDTLLNSTEKRVSEMVLTVLDQLCKSADGRAELLKHGAGLAVVSKKIFRVSEAASGKAVRILHSVAKFSGNSSVVQEMLQLGVVRKLFMVVQADCGSKTSEKAMEILKMHAKAWKNSSCITYNLSTSYPF</sequence>
<protein>
    <submittedName>
        <fullName evidence="1">Uncharacterized protein</fullName>
    </submittedName>
</protein>
<keyword evidence="2" id="KW-1185">Reference proteome</keyword>
<comment type="caution">
    <text evidence="1">The sequence shown here is derived from an EMBL/GenBank/DDBJ whole genome shotgun (WGS) entry which is preliminary data.</text>
</comment>
<proteinExistence type="predicted"/>
<gene>
    <name evidence="1" type="ORF">L6452_09523</name>
</gene>
<dbReference type="EMBL" id="CM042049">
    <property type="protein sequence ID" value="KAI3747078.1"/>
    <property type="molecule type" value="Genomic_DNA"/>
</dbReference>
<organism evidence="1 2">
    <name type="scientific">Arctium lappa</name>
    <name type="common">Greater burdock</name>
    <name type="synonym">Lappa major</name>
    <dbReference type="NCBI Taxonomy" id="4217"/>
    <lineage>
        <taxon>Eukaryota</taxon>
        <taxon>Viridiplantae</taxon>
        <taxon>Streptophyta</taxon>
        <taxon>Embryophyta</taxon>
        <taxon>Tracheophyta</taxon>
        <taxon>Spermatophyta</taxon>
        <taxon>Magnoliopsida</taxon>
        <taxon>eudicotyledons</taxon>
        <taxon>Gunneridae</taxon>
        <taxon>Pentapetalae</taxon>
        <taxon>asterids</taxon>
        <taxon>campanulids</taxon>
        <taxon>Asterales</taxon>
        <taxon>Asteraceae</taxon>
        <taxon>Carduoideae</taxon>
        <taxon>Cardueae</taxon>
        <taxon>Arctiinae</taxon>
        <taxon>Arctium</taxon>
    </lineage>
</organism>
<accession>A0ACB9DL50</accession>
<evidence type="ECO:0000313" key="2">
    <source>
        <dbReference type="Proteomes" id="UP001055879"/>
    </source>
</evidence>
<reference evidence="2" key="1">
    <citation type="journal article" date="2022" name="Mol. Ecol. Resour.">
        <title>The genomes of chicory, endive, great burdock and yacon provide insights into Asteraceae palaeo-polyploidization history and plant inulin production.</title>
        <authorList>
            <person name="Fan W."/>
            <person name="Wang S."/>
            <person name="Wang H."/>
            <person name="Wang A."/>
            <person name="Jiang F."/>
            <person name="Liu H."/>
            <person name="Zhao H."/>
            <person name="Xu D."/>
            <person name="Zhang Y."/>
        </authorList>
    </citation>
    <scope>NUCLEOTIDE SEQUENCE [LARGE SCALE GENOMIC DNA]</scope>
    <source>
        <strain evidence="2">cv. Niubang</strain>
    </source>
</reference>
<name>A0ACB9DL50_ARCLA</name>
<dbReference type="Proteomes" id="UP001055879">
    <property type="component" value="Linkage Group LG03"/>
</dbReference>
<reference evidence="1 2" key="2">
    <citation type="journal article" date="2022" name="Mol. Ecol. Resour.">
        <title>The genomes of chicory, endive, great burdock and yacon provide insights into Asteraceae paleo-polyploidization history and plant inulin production.</title>
        <authorList>
            <person name="Fan W."/>
            <person name="Wang S."/>
            <person name="Wang H."/>
            <person name="Wang A."/>
            <person name="Jiang F."/>
            <person name="Liu H."/>
            <person name="Zhao H."/>
            <person name="Xu D."/>
            <person name="Zhang Y."/>
        </authorList>
    </citation>
    <scope>NUCLEOTIDE SEQUENCE [LARGE SCALE GENOMIC DNA]</scope>
    <source>
        <strain evidence="2">cv. Niubang</strain>
    </source>
</reference>